<dbReference type="Proteomes" id="UP000295804">
    <property type="component" value="Unassembled WGS sequence"/>
</dbReference>
<sequence length="56" mass="6396">MSETNSTDHKVVEEHDFASWPRDFDFRAQYAEQQELFGTQGQEATAVNHTKGTNHA</sequence>
<dbReference type="AlphaFoldDB" id="A0A4R7VJ86"/>
<reference evidence="1 2" key="1">
    <citation type="submission" date="2019-03" db="EMBL/GenBank/DDBJ databases">
        <title>Genomic analyses of the natural microbiome of Caenorhabditis elegans.</title>
        <authorList>
            <person name="Samuel B."/>
        </authorList>
    </citation>
    <scope>NUCLEOTIDE SEQUENCE [LARGE SCALE GENOMIC DNA]</scope>
    <source>
        <strain evidence="1 2">BIGb0525</strain>
    </source>
</reference>
<organism evidence="1 2">
    <name type="scientific">Pseudomonas helmanticensis</name>
    <dbReference type="NCBI Taxonomy" id="1471381"/>
    <lineage>
        <taxon>Bacteria</taxon>
        <taxon>Pseudomonadati</taxon>
        <taxon>Pseudomonadota</taxon>
        <taxon>Gammaproteobacteria</taxon>
        <taxon>Pseudomonadales</taxon>
        <taxon>Pseudomonadaceae</taxon>
        <taxon>Pseudomonas</taxon>
    </lineage>
</organism>
<name>A0A4R7VJ86_9PSED</name>
<protein>
    <submittedName>
        <fullName evidence="1">Uncharacterized protein</fullName>
    </submittedName>
</protein>
<dbReference type="EMBL" id="SOCQ01000004">
    <property type="protein sequence ID" value="TDV49493.1"/>
    <property type="molecule type" value="Genomic_DNA"/>
</dbReference>
<proteinExistence type="predicted"/>
<gene>
    <name evidence="1" type="ORF">EDF87_104139</name>
</gene>
<evidence type="ECO:0000313" key="1">
    <source>
        <dbReference type="EMBL" id="TDV49493.1"/>
    </source>
</evidence>
<evidence type="ECO:0000313" key="2">
    <source>
        <dbReference type="Proteomes" id="UP000295804"/>
    </source>
</evidence>
<comment type="caution">
    <text evidence="1">The sequence shown here is derived from an EMBL/GenBank/DDBJ whole genome shotgun (WGS) entry which is preliminary data.</text>
</comment>
<dbReference type="RefSeq" id="WP_166674953.1">
    <property type="nucleotide sequence ID" value="NZ_SOCQ01000004.1"/>
</dbReference>
<accession>A0A4R7VJ86</accession>